<dbReference type="Proteomes" id="UP000198211">
    <property type="component" value="Unassembled WGS sequence"/>
</dbReference>
<accession>A0A225UV27</accession>
<dbReference type="EMBL" id="NBNE01010675">
    <property type="protein sequence ID" value="OWY97255.1"/>
    <property type="molecule type" value="Genomic_DNA"/>
</dbReference>
<gene>
    <name evidence="1" type="ORF">PHMEG_00032267</name>
</gene>
<protein>
    <submittedName>
        <fullName evidence="1">Uncharacterized protein</fullName>
    </submittedName>
</protein>
<dbReference type="AlphaFoldDB" id="A0A225UV27"/>
<evidence type="ECO:0000313" key="2">
    <source>
        <dbReference type="Proteomes" id="UP000198211"/>
    </source>
</evidence>
<comment type="caution">
    <text evidence="1">The sequence shown here is derived from an EMBL/GenBank/DDBJ whole genome shotgun (WGS) entry which is preliminary data.</text>
</comment>
<proteinExistence type="predicted"/>
<sequence length="87" mass="9424">MTTVASKLDAVIEEEMGGLNNALRCCLYVVDGQLRRTLLIVSPLDDGSHDITAIVATKLDIALVGCASRRLNLAVKKFLTDLEPLLQ</sequence>
<organism evidence="1 2">
    <name type="scientific">Phytophthora megakarya</name>
    <dbReference type="NCBI Taxonomy" id="4795"/>
    <lineage>
        <taxon>Eukaryota</taxon>
        <taxon>Sar</taxon>
        <taxon>Stramenopiles</taxon>
        <taxon>Oomycota</taxon>
        <taxon>Peronosporomycetes</taxon>
        <taxon>Peronosporales</taxon>
        <taxon>Peronosporaceae</taxon>
        <taxon>Phytophthora</taxon>
    </lineage>
</organism>
<name>A0A225UV27_9STRA</name>
<evidence type="ECO:0000313" key="1">
    <source>
        <dbReference type="EMBL" id="OWY97255.1"/>
    </source>
</evidence>
<reference evidence="2" key="1">
    <citation type="submission" date="2017-03" db="EMBL/GenBank/DDBJ databases">
        <title>Phytopthora megakarya and P. palmivora, two closely related causual agents of cacao black pod achieved similar genome size and gene model numbers by different mechanisms.</title>
        <authorList>
            <person name="Ali S."/>
            <person name="Shao J."/>
            <person name="Larry D.J."/>
            <person name="Kronmiller B."/>
            <person name="Shen D."/>
            <person name="Strem M.D."/>
            <person name="Melnick R.L."/>
            <person name="Guiltinan M.J."/>
            <person name="Tyler B.M."/>
            <person name="Meinhardt L.W."/>
            <person name="Bailey B.A."/>
        </authorList>
    </citation>
    <scope>NUCLEOTIDE SEQUENCE [LARGE SCALE GENOMIC DNA]</scope>
    <source>
        <strain evidence="2">zdho120</strain>
    </source>
</reference>
<keyword evidence="2" id="KW-1185">Reference proteome</keyword>